<name>A0A0R0CIR3_9GAMM</name>
<gene>
    <name evidence="1" type="ORF">ABB29_08270</name>
</gene>
<dbReference type="PATRIC" id="fig|344882.3.peg.3006"/>
<comment type="caution">
    <text evidence="1">The sequence shown here is derived from an EMBL/GenBank/DDBJ whole genome shotgun (WGS) entry which is preliminary data.</text>
</comment>
<sequence length="260" mass="28460">MAALESSTLDSGGQSFAGQVDDLFVPLRRAYGAPAALDDEQLQALSRRLAKVIFYTNNVAYRPLLASTAKTLEEHSLLSEDIRRSLRSSAVRLRDFELMDHVAGAGADPRTAVRQSSAWDANQPGVIRAATGDGGIQLANVDLEGFDAIMVYGPYCQPSKRALAAIMADPALADFFRHSVLWLFPVDGSLYLQPLTELADIIPAGNSGIAYSRQAWPFITSWATPTLYVRDGNRYRQAFQGWPSDQRLDEVAGLVRAARR</sequence>
<dbReference type="Proteomes" id="UP000052052">
    <property type="component" value="Unassembled WGS sequence"/>
</dbReference>
<reference evidence="1 2" key="1">
    <citation type="submission" date="2015-05" db="EMBL/GenBank/DDBJ databases">
        <title>Genome sequencing and analysis of members of genus Stenotrophomonas.</title>
        <authorList>
            <person name="Patil P.P."/>
            <person name="Midha S."/>
            <person name="Patil P.B."/>
        </authorList>
    </citation>
    <scope>NUCLEOTIDE SEQUENCE [LARGE SCALE GENOMIC DNA]</scope>
    <source>
        <strain evidence="1 2">DSM 21858</strain>
    </source>
</reference>
<dbReference type="STRING" id="344882.ABB29_08270"/>
<keyword evidence="2" id="KW-1185">Reference proteome</keyword>
<dbReference type="OrthoDB" id="6053168at2"/>
<organism evidence="1 2">
    <name type="scientific">Pseudoxanthomonas dokdonensis</name>
    <dbReference type="NCBI Taxonomy" id="344882"/>
    <lineage>
        <taxon>Bacteria</taxon>
        <taxon>Pseudomonadati</taxon>
        <taxon>Pseudomonadota</taxon>
        <taxon>Gammaproteobacteria</taxon>
        <taxon>Lysobacterales</taxon>
        <taxon>Lysobacteraceae</taxon>
        <taxon>Pseudoxanthomonas</taxon>
    </lineage>
</organism>
<dbReference type="RefSeq" id="WP_057658163.1">
    <property type="nucleotide sequence ID" value="NZ_LDJL01000008.1"/>
</dbReference>
<evidence type="ECO:0000313" key="1">
    <source>
        <dbReference type="EMBL" id="KRG69785.1"/>
    </source>
</evidence>
<dbReference type="AlphaFoldDB" id="A0A0R0CIR3"/>
<dbReference type="EMBL" id="LDJL01000008">
    <property type="protein sequence ID" value="KRG69785.1"/>
    <property type="molecule type" value="Genomic_DNA"/>
</dbReference>
<proteinExistence type="predicted"/>
<protein>
    <submittedName>
        <fullName evidence="1">Uncharacterized protein</fullName>
    </submittedName>
</protein>
<evidence type="ECO:0000313" key="2">
    <source>
        <dbReference type="Proteomes" id="UP000052052"/>
    </source>
</evidence>
<accession>A0A0R0CIR3</accession>